<evidence type="ECO:0000313" key="2">
    <source>
        <dbReference type="EMBL" id="UQC85751.1"/>
    </source>
</evidence>
<protein>
    <submittedName>
        <fullName evidence="2">Uncharacterized protein</fullName>
    </submittedName>
</protein>
<keyword evidence="3" id="KW-1185">Reference proteome</keyword>
<proteinExistence type="predicted"/>
<gene>
    <name evidence="2" type="ORF">CLUP02_11250</name>
</gene>
<dbReference type="AlphaFoldDB" id="A0A9Q8SZX8"/>
<sequence>MGGSFNPLRSTKKKYGYIHTLIIQGVRTQASNIQSQSSSQASPQIPLVFNEMECANTAACLLALPPPFHLPFPLLLSVSVQGPRSPSQMEPSPSARAFDHFIAFSCLKLPIIPSPIPLKAIFPSSYPKTYLRNRTISLDLPPSAHFLSSRLSSFHISSQLTPPLRDKDENCSGDTALSSSIFHREKIPKKTTDAALPTFIIQPAIPSPTRPFFSVDPATLSVPQLSHRIAFLACFPTFASIDSPKIPLDFSTSPTRQSSKLEKTTAPTPTPT</sequence>
<evidence type="ECO:0000256" key="1">
    <source>
        <dbReference type="SAM" id="MobiDB-lite"/>
    </source>
</evidence>
<dbReference type="Proteomes" id="UP000830671">
    <property type="component" value="Chromosome 5"/>
</dbReference>
<dbReference type="KEGG" id="clup:CLUP02_11250"/>
<evidence type="ECO:0000313" key="3">
    <source>
        <dbReference type="Proteomes" id="UP000830671"/>
    </source>
</evidence>
<reference evidence="2" key="1">
    <citation type="journal article" date="2021" name="Mol. Plant Microbe Interact.">
        <title>Complete Genome Sequence of the Plant-Pathogenic Fungus Colletotrichum lupini.</title>
        <authorList>
            <person name="Baroncelli R."/>
            <person name="Pensec F."/>
            <person name="Da Lio D."/>
            <person name="Boufleur T."/>
            <person name="Vicente I."/>
            <person name="Sarrocco S."/>
            <person name="Picot A."/>
            <person name="Baraldi E."/>
            <person name="Sukno S."/>
            <person name="Thon M."/>
            <person name="Le Floch G."/>
        </authorList>
    </citation>
    <scope>NUCLEOTIDE SEQUENCE</scope>
    <source>
        <strain evidence="2">IMI 504893</strain>
    </source>
</reference>
<feature type="region of interest" description="Disordered" evidence="1">
    <location>
        <begin position="249"/>
        <end position="272"/>
    </location>
</feature>
<dbReference type="GeneID" id="73345228"/>
<accession>A0A9Q8SZX8</accession>
<dbReference type="EMBL" id="CP019477">
    <property type="protein sequence ID" value="UQC85751.1"/>
    <property type="molecule type" value="Genomic_DNA"/>
</dbReference>
<name>A0A9Q8SZX8_9PEZI</name>
<organism evidence="2 3">
    <name type="scientific">Colletotrichum lupini</name>
    <dbReference type="NCBI Taxonomy" id="145971"/>
    <lineage>
        <taxon>Eukaryota</taxon>
        <taxon>Fungi</taxon>
        <taxon>Dikarya</taxon>
        <taxon>Ascomycota</taxon>
        <taxon>Pezizomycotina</taxon>
        <taxon>Sordariomycetes</taxon>
        <taxon>Hypocreomycetidae</taxon>
        <taxon>Glomerellales</taxon>
        <taxon>Glomerellaceae</taxon>
        <taxon>Colletotrichum</taxon>
        <taxon>Colletotrichum acutatum species complex</taxon>
    </lineage>
</organism>
<dbReference type="RefSeq" id="XP_049147363.1">
    <property type="nucleotide sequence ID" value="XM_049290218.1"/>
</dbReference>